<comment type="subcellular location">
    <subcellularLocation>
        <location evidence="1">Endomembrane system</location>
        <topology evidence="1">Multi-pass membrane protein</topology>
    </subcellularLocation>
</comment>
<sequence length="821" mass="90703">MDPNHTKAYAPADDVTENPSTSGGQMAPQAWVSSGTLSDLEGLEGNTPTVIIIDDGTAERRRTPVNLRPRREALLKSSTDAEMEFEKSAVYIAENSIEAARISNNFKFGLKKWKSHVTSRPLITRSEIVQDLYADIDSIKEVKVTTFRPFNILYALLYGWWLALIYALIGAIMYITVIGADYGTFCWRMAGYFIWPFGKYVHQVHASSSIVPTVTYNSTSSANGQIKVPAATGHQNYSANSATSGSYRAGGETEALLSSGDNLERKQEAKTFCFRFWKRPSSYLWMLFGLLPLCIIHGVIFAVNWFFVISIPTAKLNGKMLTKILFLPPEEVHIGNSGRPYMGPAKSSEIIMYSHQSVNFYYYKYTIDGVNIILANLLVFVILSIVVGYFFNEAVVGGVTKCILSVLAVIPLTYYIGMAITSISAQSSFAVGAILNATFGSMVEVILFIIMLKKGKDTDQECYQELVKSSLTGAILCSILFIPGMSMVVGGFKFRTQKFNPRSANISASLLFVAILGVFAPTIFSKIFGSLHCHGCETTYDEVDLGNGGFSEPGKVLNLTDYAGFLCRECEQSLYGPHGDITLYNKHIKPMVYAISLILPVAYFIGLIFTMKTHSAHVFGEFEQELKQENGNNGHHGMAQWSKTKSTIILLLSAVAIALCADLISENIQPLLETSGISEYFIGVTMLSLVSELPEVVNGVQFALQNNVNLGIEIGCSTAIQVCLVQIPLLVLVNLIYPLGFYMVFNDVHLWTVVFAVIIINYIFQDGKSDYFQGSIVVFIYVLLMIMYFFMLTPEHAMCHPPPKNDGPPTTTPFPSFTTTT</sequence>
<keyword evidence="5" id="KW-0109">Calcium transport</keyword>
<feature type="compositionally biased region" description="Pro residues" evidence="10">
    <location>
        <begin position="801"/>
        <end position="812"/>
    </location>
</feature>
<keyword evidence="9 11" id="KW-0472">Membrane</keyword>
<dbReference type="Pfam" id="PF03733">
    <property type="entry name" value="YccF"/>
    <property type="match status" value="1"/>
</dbReference>
<dbReference type="InterPro" id="IPR004713">
    <property type="entry name" value="CaH_exchang"/>
</dbReference>
<evidence type="ECO:0000256" key="2">
    <source>
        <dbReference type="ARBA" id="ARBA00022448"/>
    </source>
</evidence>
<evidence type="ECO:0000313" key="14">
    <source>
        <dbReference type="EMBL" id="GFN79383.1"/>
    </source>
</evidence>
<feature type="transmembrane region" description="Helical" evidence="11">
    <location>
        <begin position="504"/>
        <end position="524"/>
    </location>
</feature>
<feature type="transmembrane region" description="Helical" evidence="11">
    <location>
        <begin position="284"/>
        <end position="307"/>
    </location>
</feature>
<keyword evidence="15" id="KW-1185">Reference proteome</keyword>
<feature type="transmembrane region" description="Helical" evidence="11">
    <location>
        <begin position="646"/>
        <end position="664"/>
    </location>
</feature>
<evidence type="ECO:0000259" key="13">
    <source>
        <dbReference type="Pfam" id="PF03733"/>
    </source>
</evidence>
<proteinExistence type="predicted"/>
<evidence type="ECO:0000256" key="9">
    <source>
        <dbReference type="ARBA" id="ARBA00023136"/>
    </source>
</evidence>
<dbReference type="Pfam" id="PF01699">
    <property type="entry name" value="Na_Ca_ex"/>
    <property type="match status" value="2"/>
</dbReference>
<feature type="transmembrane region" description="Helical" evidence="11">
    <location>
        <begin position="429"/>
        <end position="450"/>
    </location>
</feature>
<name>A0AAV3YAR2_9GAST</name>
<gene>
    <name evidence="14" type="ORF">PoB_000588900</name>
</gene>
<dbReference type="GO" id="GO:0015369">
    <property type="term" value="F:calcium:proton antiporter activity"/>
    <property type="evidence" value="ECO:0007669"/>
    <property type="project" value="TreeGrafter"/>
</dbReference>
<evidence type="ECO:0000313" key="15">
    <source>
        <dbReference type="Proteomes" id="UP000735302"/>
    </source>
</evidence>
<dbReference type="EMBL" id="BLXT01000663">
    <property type="protein sequence ID" value="GFN79383.1"/>
    <property type="molecule type" value="Genomic_DNA"/>
</dbReference>
<evidence type="ECO:0000256" key="7">
    <source>
        <dbReference type="ARBA" id="ARBA00022989"/>
    </source>
</evidence>
<dbReference type="GO" id="GO:0006874">
    <property type="term" value="P:intracellular calcium ion homeostasis"/>
    <property type="evidence" value="ECO:0007669"/>
    <property type="project" value="TreeGrafter"/>
</dbReference>
<dbReference type="GO" id="GO:0012505">
    <property type="term" value="C:endomembrane system"/>
    <property type="evidence" value="ECO:0007669"/>
    <property type="project" value="UniProtKB-SubCell"/>
</dbReference>
<dbReference type="FunFam" id="1.20.1420.30:FF:000014">
    <property type="entry name" value="Cation/H+ exchanger protein 2"/>
    <property type="match status" value="1"/>
</dbReference>
<feature type="transmembrane region" description="Helical" evidence="11">
    <location>
        <begin position="710"/>
        <end position="736"/>
    </location>
</feature>
<keyword evidence="7 11" id="KW-1133">Transmembrane helix</keyword>
<feature type="region of interest" description="Disordered" evidence="10">
    <location>
        <begin position="1"/>
        <end position="29"/>
    </location>
</feature>
<keyword evidence="6 11" id="KW-0812">Transmembrane</keyword>
<feature type="region of interest" description="Disordered" evidence="10">
    <location>
        <begin position="801"/>
        <end position="821"/>
    </location>
</feature>
<reference evidence="14 15" key="1">
    <citation type="journal article" date="2021" name="Elife">
        <title>Chloroplast acquisition without the gene transfer in kleptoplastic sea slugs, Plakobranchus ocellatus.</title>
        <authorList>
            <person name="Maeda T."/>
            <person name="Takahashi S."/>
            <person name="Yoshida T."/>
            <person name="Shimamura S."/>
            <person name="Takaki Y."/>
            <person name="Nagai Y."/>
            <person name="Toyoda A."/>
            <person name="Suzuki Y."/>
            <person name="Arimoto A."/>
            <person name="Ishii H."/>
            <person name="Satoh N."/>
            <person name="Nishiyama T."/>
            <person name="Hasebe M."/>
            <person name="Maruyama T."/>
            <person name="Minagawa J."/>
            <person name="Obokata J."/>
            <person name="Shigenobu S."/>
        </authorList>
    </citation>
    <scope>NUCLEOTIDE SEQUENCE [LARGE SCALE GENOMIC DNA]</scope>
</reference>
<evidence type="ECO:0000256" key="10">
    <source>
        <dbReference type="SAM" id="MobiDB-lite"/>
    </source>
</evidence>
<comment type="caution">
    <text evidence="14">The sequence shown here is derived from an EMBL/GenBank/DDBJ whole genome shotgun (WGS) entry which is preliminary data.</text>
</comment>
<dbReference type="PANTHER" id="PTHR31503:SF10">
    <property type="entry name" value="VNX1 PROTEIN"/>
    <property type="match status" value="1"/>
</dbReference>
<keyword evidence="3" id="KW-0050">Antiport</keyword>
<dbReference type="InterPro" id="IPR005185">
    <property type="entry name" value="YccF"/>
</dbReference>
<keyword evidence="5" id="KW-0106">Calcium</keyword>
<evidence type="ECO:0000256" key="8">
    <source>
        <dbReference type="ARBA" id="ARBA00023065"/>
    </source>
</evidence>
<dbReference type="InterPro" id="IPR004837">
    <property type="entry name" value="NaCa_Exmemb"/>
</dbReference>
<feature type="transmembrane region" description="Helical" evidence="11">
    <location>
        <begin position="771"/>
        <end position="790"/>
    </location>
</feature>
<feature type="transmembrane region" description="Helical" evidence="11">
    <location>
        <begin position="591"/>
        <end position="611"/>
    </location>
</feature>
<evidence type="ECO:0000256" key="6">
    <source>
        <dbReference type="ARBA" id="ARBA00022692"/>
    </source>
</evidence>
<evidence type="ECO:0000256" key="4">
    <source>
        <dbReference type="ARBA" id="ARBA00022553"/>
    </source>
</evidence>
<evidence type="ECO:0000256" key="11">
    <source>
        <dbReference type="SAM" id="Phobius"/>
    </source>
</evidence>
<feature type="domain" description="Sodium/calcium exchanger membrane region" evidence="12">
    <location>
        <begin position="403"/>
        <end position="521"/>
    </location>
</feature>
<evidence type="ECO:0000256" key="5">
    <source>
        <dbReference type="ARBA" id="ARBA00022568"/>
    </source>
</evidence>
<dbReference type="Gene3D" id="1.20.1420.30">
    <property type="entry name" value="NCX, central ion-binding region"/>
    <property type="match status" value="1"/>
</dbReference>
<protein>
    <submittedName>
        <fullName evidence="14">Cation/h+ exchanger protein 1</fullName>
    </submittedName>
</protein>
<feature type="domain" description="Inner membrane component" evidence="13">
    <location>
        <begin position="150"/>
        <end position="199"/>
    </location>
</feature>
<dbReference type="AlphaFoldDB" id="A0AAV3YAR2"/>
<feature type="transmembrane region" description="Helical" evidence="11">
    <location>
        <begin position="471"/>
        <end position="492"/>
    </location>
</feature>
<keyword evidence="2" id="KW-0813">Transport</keyword>
<feature type="transmembrane region" description="Helical" evidence="11">
    <location>
        <begin position="748"/>
        <end position="765"/>
    </location>
</feature>
<evidence type="ECO:0000259" key="12">
    <source>
        <dbReference type="Pfam" id="PF01699"/>
    </source>
</evidence>
<dbReference type="InterPro" id="IPR044880">
    <property type="entry name" value="NCX_ion-bd_dom_sf"/>
</dbReference>
<accession>A0AAV3YAR2</accession>
<evidence type="ECO:0000256" key="3">
    <source>
        <dbReference type="ARBA" id="ARBA00022449"/>
    </source>
</evidence>
<dbReference type="PANTHER" id="PTHR31503">
    <property type="entry name" value="VACUOLAR CALCIUM ION TRANSPORTER"/>
    <property type="match status" value="1"/>
</dbReference>
<keyword evidence="4" id="KW-0597">Phosphoprotein</keyword>
<evidence type="ECO:0000256" key="1">
    <source>
        <dbReference type="ARBA" id="ARBA00004127"/>
    </source>
</evidence>
<keyword evidence="8" id="KW-0406">Ion transport</keyword>
<feature type="transmembrane region" description="Helical" evidence="11">
    <location>
        <begin position="158"/>
        <end position="180"/>
    </location>
</feature>
<dbReference type="Proteomes" id="UP000735302">
    <property type="component" value="Unassembled WGS sequence"/>
</dbReference>
<dbReference type="GO" id="GO:0005774">
    <property type="term" value="C:vacuolar membrane"/>
    <property type="evidence" value="ECO:0007669"/>
    <property type="project" value="UniProtKB-ARBA"/>
</dbReference>
<feature type="domain" description="Sodium/calcium exchanger membrane region" evidence="12">
    <location>
        <begin position="646"/>
        <end position="788"/>
    </location>
</feature>
<feature type="transmembrane region" description="Helical" evidence="11">
    <location>
        <begin position="403"/>
        <end position="423"/>
    </location>
</feature>
<feature type="transmembrane region" description="Helical" evidence="11">
    <location>
        <begin position="370"/>
        <end position="391"/>
    </location>
</feature>
<organism evidence="14 15">
    <name type="scientific">Plakobranchus ocellatus</name>
    <dbReference type="NCBI Taxonomy" id="259542"/>
    <lineage>
        <taxon>Eukaryota</taxon>
        <taxon>Metazoa</taxon>
        <taxon>Spiralia</taxon>
        <taxon>Lophotrochozoa</taxon>
        <taxon>Mollusca</taxon>
        <taxon>Gastropoda</taxon>
        <taxon>Heterobranchia</taxon>
        <taxon>Euthyneura</taxon>
        <taxon>Panpulmonata</taxon>
        <taxon>Sacoglossa</taxon>
        <taxon>Placobranchoidea</taxon>
        <taxon>Plakobranchidae</taxon>
        <taxon>Plakobranchus</taxon>
    </lineage>
</organism>